<evidence type="ECO:0000313" key="2">
    <source>
        <dbReference type="WBParaSite" id="GPLIN_000361600"/>
    </source>
</evidence>
<dbReference type="AlphaFoldDB" id="A0A183BSN0"/>
<reference evidence="2" key="2">
    <citation type="submission" date="2016-06" db="UniProtKB">
        <authorList>
            <consortium name="WormBaseParasite"/>
        </authorList>
    </citation>
    <scope>IDENTIFICATION</scope>
</reference>
<protein>
    <submittedName>
        <fullName evidence="2">LigA domain-containing protein</fullName>
    </submittedName>
</protein>
<accession>A0A183BSN0</accession>
<reference evidence="1" key="1">
    <citation type="submission" date="2014-05" db="EMBL/GenBank/DDBJ databases">
        <title>The genome and life-stage specific transcriptomes of Globodera pallida elucidate key aspects of plant parasitism by a cyst nematode.</title>
        <authorList>
            <person name="Cotton J.A."/>
            <person name="Lilley C.J."/>
            <person name="Jones L.M."/>
            <person name="Kikuchi T."/>
            <person name="Reid A.J."/>
            <person name="Thorpe P."/>
            <person name="Tsai I.J."/>
            <person name="Beasley H."/>
            <person name="Blok V."/>
            <person name="Cock P.J.A."/>
            <person name="Van den Akker S.E."/>
            <person name="Holroyd N."/>
            <person name="Hunt M."/>
            <person name="Mantelin S."/>
            <person name="Naghra H."/>
            <person name="Pain A."/>
            <person name="Palomares-Rius J.E."/>
            <person name="Zarowiecki M."/>
            <person name="Berriman M."/>
            <person name="Jones J.T."/>
            <person name="Urwin P.E."/>
        </authorList>
    </citation>
    <scope>NUCLEOTIDE SEQUENCE [LARGE SCALE GENOMIC DNA]</scope>
    <source>
        <strain evidence="1">Lindley</strain>
    </source>
</reference>
<dbReference type="Proteomes" id="UP000050741">
    <property type="component" value="Unassembled WGS sequence"/>
</dbReference>
<sequence>MEDESELSHRFRLLNGENQFAQIKRAKEIMCKCLMDQHSVDKLEMNNPILFALGIRDDDFMRQLYRGMFMHDATKDNEIRKRRK</sequence>
<organism evidence="1 2">
    <name type="scientific">Globodera pallida</name>
    <name type="common">Potato cyst nematode worm</name>
    <name type="synonym">Heterodera pallida</name>
    <dbReference type="NCBI Taxonomy" id="36090"/>
    <lineage>
        <taxon>Eukaryota</taxon>
        <taxon>Metazoa</taxon>
        <taxon>Ecdysozoa</taxon>
        <taxon>Nematoda</taxon>
        <taxon>Chromadorea</taxon>
        <taxon>Rhabditida</taxon>
        <taxon>Tylenchina</taxon>
        <taxon>Tylenchomorpha</taxon>
        <taxon>Tylenchoidea</taxon>
        <taxon>Heteroderidae</taxon>
        <taxon>Heteroderinae</taxon>
        <taxon>Globodera</taxon>
    </lineage>
</organism>
<proteinExistence type="predicted"/>
<name>A0A183BSN0_GLOPA</name>
<keyword evidence="1" id="KW-1185">Reference proteome</keyword>
<dbReference type="WBParaSite" id="GPLIN_000361600">
    <property type="protein sequence ID" value="GPLIN_000361600"/>
    <property type="gene ID" value="GPLIN_000361600"/>
</dbReference>
<evidence type="ECO:0000313" key="1">
    <source>
        <dbReference type="Proteomes" id="UP000050741"/>
    </source>
</evidence>